<sequence length="142" mass="16306">MKYEKSRGISRDKMPQITVANVPVFLEFMLKKGVTYRKERVAVKSLLPTQSEYNEDKVKNMVSAPDSVLCAPIITSDDDYILDGHHRYSAVLAQNPNKLMEIYRVDIPIDDLLQYAYAFPLTFYKGINECKIGFSKFMKLKG</sequence>
<dbReference type="Proteomes" id="UP000225215">
    <property type="component" value="Segment"/>
</dbReference>
<reference evidence="1 2" key="1">
    <citation type="journal article" date="2017" name="Sci. Rep.">
        <title>Characterization and diversity of phages infecting Aeromonas salmonicida subsp. salmonicida.</title>
        <authorList>
            <person name="Vincent A.T."/>
            <person name="Paquet V.E."/>
            <person name="Bernatchez A."/>
            <person name="Tremblay D.M."/>
            <person name="Moineau S."/>
            <person name="Charette S.J."/>
        </authorList>
    </citation>
    <scope>NUCLEOTIDE SEQUENCE [LARGE SCALE GENOMIC DNA]</scope>
</reference>
<proteinExistence type="predicted"/>
<evidence type="ECO:0008006" key="3">
    <source>
        <dbReference type="Google" id="ProtNLM"/>
    </source>
</evidence>
<dbReference type="EMBL" id="KY290955">
    <property type="protein sequence ID" value="APU01530.1"/>
    <property type="molecule type" value="Genomic_DNA"/>
</dbReference>
<protein>
    <recommendedName>
        <fullName evidence="3">ParB/Sulfiredoxin domain-containing protein</fullName>
    </recommendedName>
</protein>
<dbReference type="SUPFAM" id="SSF110849">
    <property type="entry name" value="ParB/Sulfiredoxin"/>
    <property type="match status" value="1"/>
</dbReference>
<evidence type="ECO:0000313" key="2">
    <source>
        <dbReference type="Proteomes" id="UP000225215"/>
    </source>
</evidence>
<dbReference type="InterPro" id="IPR036086">
    <property type="entry name" value="ParB/Sulfiredoxin_sf"/>
</dbReference>
<name>A0A219YC58_9CAUD</name>
<organism evidence="1 2">
    <name type="scientific">Aeromonas phage 65.2</name>
    <dbReference type="NCBI Taxonomy" id="1932896"/>
    <lineage>
        <taxon>Viruses</taxon>
        <taxon>Duplodnaviria</taxon>
        <taxon>Heunggongvirae</taxon>
        <taxon>Uroviricota</taxon>
        <taxon>Caudoviricetes</taxon>
        <taxon>Pantevenvirales</taxon>
        <taxon>Straboviridae</taxon>
        <taxon>Emmerichvirinae</taxon>
        <taxon>Ishigurovirus</taxon>
        <taxon>Ishigurovirus osborne</taxon>
    </lineage>
</organism>
<accession>A0A219YC58</accession>
<evidence type="ECO:0000313" key="1">
    <source>
        <dbReference type="EMBL" id="APU01530.1"/>
    </source>
</evidence>